<dbReference type="InterPro" id="IPR002035">
    <property type="entry name" value="VWF_A"/>
</dbReference>
<protein>
    <recommendedName>
        <fullName evidence="2">VWFA domain-containing protein</fullName>
    </recommendedName>
</protein>
<feature type="domain" description="VWFA" evidence="2">
    <location>
        <begin position="154"/>
        <end position="436"/>
    </location>
</feature>
<dbReference type="PROSITE" id="PS50234">
    <property type="entry name" value="VWFA"/>
    <property type="match status" value="1"/>
</dbReference>
<keyword evidence="4" id="KW-1185">Reference proteome</keyword>
<organism evidence="3 4">
    <name type="scientific">Vibrio eleionomae</name>
    <dbReference type="NCBI Taxonomy" id="2653505"/>
    <lineage>
        <taxon>Bacteria</taxon>
        <taxon>Pseudomonadati</taxon>
        <taxon>Pseudomonadota</taxon>
        <taxon>Gammaproteobacteria</taxon>
        <taxon>Vibrionales</taxon>
        <taxon>Vibrionaceae</taxon>
        <taxon>Vibrio</taxon>
    </lineage>
</organism>
<keyword evidence="1" id="KW-0472">Membrane</keyword>
<dbReference type="SUPFAM" id="SSF53300">
    <property type="entry name" value="vWA-like"/>
    <property type="match status" value="1"/>
</dbReference>
<evidence type="ECO:0000313" key="3">
    <source>
        <dbReference type="EMBL" id="MZI96021.1"/>
    </source>
</evidence>
<dbReference type="EMBL" id="WEKT01000086">
    <property type="protein sequence ID" value="MZI96021.1"/>
    <property type="molecule type" value="Genomic_DNA"/>
</dbReference>
<evidence type="ECO:0000256" key="1">
    <source>
        <dbReference type="SAM" id="Phobius"/>
    </source>
</evidence>
<evidence type="ECO:0000259" key="2">
    <source>
        <dbReference type="PROSITE" id="PS50234"/>
    </source>
</evidence>
<reference evidence="3 4" key="1">
    <citation type="submission" date="2019-10" db="EMBL/GenBank/DDBJ databases">
        <title>Vibrio sp. nov. isolated from a shrimp pond.</title>
        <authorList>
            <person name="Gomez-Gil B."/>
            <person name="Enciso-Ibarra J."/>
            <person name="Enciso-Ibarra K."/>
            <person name="Bolan-Mejia C."/>
        </authorList>
    </citation>
    <scope>NUCLEOTIDE SEQUENCE [LARGE SCALE GENOMIC DNA]</scope>
    <source>
        <strain evidence="3 4">CAIM 722</strain>
    </source>
</reference>
<proteinExistence type="predicted"/>
<dbReference type="Gene3D" id="3.40.50.410">
    <property type="entry name" value="von Willebrand factor, type A domain"/>
    <property type="match status" value="1"/>
</dbReference>
<dbReference type="RefSeq" id="WP_161158514.1">
    <property type="nucleotide sequence ID" value="NZ_WEKT01000086.1"/>
</dbReference>
<comment type="caution">
    <text evidence="3">The sequence shown here is derived from an EMBL/GenBank/DDBJ whole genome shotgun (WGS) entry which is preliminary data.</text>
</comment>
<keyword evidence="1" id="KW-1133">Transmembrane helix</keyword>
<gene>
    <name evidence="3" type="ORF">F9817_22810</name>
</gene>
<dbReference type="Proteomes" id="UP000462621">
    <property type="component" value="Unassembled WGS sequence"/>
</dbReference>
<dbReference type="AlphaFoldDB" id="A0A7X4RWL2"/>
<feature type="transmembrane region" description="Helical" evidence="1">
    <location>
        <begin position="12"/>
        <end position="31"/>
    </location>
</feature>
<dbReference type="InterPro" id="IPR036465">
    <property type="entry name" value="vWFA_dom_sf"/>
</dbReference>
<sequence>MAMQLKNKQHGHAAMLFAMLIPLLFGVFILGTDGARALQDKARLEEAAEMAALAIAGQSGSTDDAHDEMASNYIQYYFPYAEVTDIETHDIACEDNTDCDPSASASERFFEYTVAAKISQPNWFSSDTIETSFGDNLTVGGYSSARKYQSKTVDIVLVSDFSSSMFNSVTSARDAKYIELKDIISEVSETLEEYNEKTNTNKNTLSFVGFNSYVYGPSSISGTKTATTSSTTKTKSYSGYPYYSYLVCKSDEINKYGNPHPKEDGWCTNSYDDIDFSSTVSHIFSSDDYFLPTSTQSSQNVFYTLDLTSDFESFNNTISGFEPDGTTAFYSGLIRGAQIANQGSNPRRLIIILSDGMNTHTDITDTLIANDLCSTITDHLNSLKTVSGDTVKSRLFAIGFGYKVSSYPQMGECVGDDNVYDATDSDSIKDKILELIAEEMGRLSPVN</sequence>
<keyword evidence="1" id="KW-0812">Transmembrane</keyword>
<accession>A0A7X4RWL2</accession>
<name>A0A7X4RWL2_9VIBR</name>
<evidence type="ECO:0000313" key="4">
    <source>
        <dbReference type="Proteomes" id="UP000462621"/>
    </source>
</evidence>